<keyword evidence="6" id="KW-1185">Reference proteome</keyword>
<dbReference type="InterPro" id="IPR051091">
    <property type="entry name" value="O-Glucosyltr/Glycosyltrsf_90"/>
</dbReference>
<evidence type="ECO:0000256" key="3">
    <source>
        <dbReference type="SAM" id="MobiDB-lite"/>
    </source>
</evidence>
<reference evidence="6" key="1">
    <citation type="submission" date="2016-02" db="EMBL/GenBank/DDBJ databases">
        <title>Comparative genomics of biotechnologically important yeasts.</title>
        <authorList>
            <consortium name="DOE Joint Genome Institute"/>
            <person name="Riley R."/>
            <person name="Haridas S."/>
            <person name="Wolfe K.H."/>
            <person name="Lopes M.R."/>
            <person name="Hittinger C.T."/>
            <person name="Goker M."/>
            <person name="Salamov A."/>
            <person name="Wisecaver J."/>
            <person name="Long T.M."/>
            <person name="Aerts A.L."/>
            <person name="Barry K."/>
            <person name="Choi C."/>
            <person name="Clum A."/>
            <person name="Coughlan A.Y."/>
            <person name="Deshpande S."/>
            <person name="Douglass A.P."/>
            <person name="Hanson S.J."/>
            <person name="Klenk H.-P."/>
            <person name="Labutti K."/>
            <person name="Lapidus A."/>
            <person name="Lindquist E."/>
            <person name="Lipzen A."/>
            <person name="Meier-Kolthoff J.P."/>
            <person name="Ohm R.A."/>
            <person name="Otillar R.P."/>
            <person name="Pangilinan J."/>
            <person name="Peng Y."/>
            <person name="Rokas A."/>
            <person name="Rosa C.A."/>
            <person name="Scheuner C."/>
            <person name="Sibirny A.A."/>
            <person name="Slot J.C."/>
            <person name="Stielow J.B."/>
            <person name="Sun H."/>
            <person name="Kurtzman C.P."/>
            <person name="Blackwell M."/>
            <person name="Jeffries T.W."/>
            <person name="Grigoriev I.V."/>
        </authorList>
    </citation>
    <scope>NUCLEOTIDE SEQUENCE [LARGE SCALE GENOMIC DNA]</scope>
    <source>
        <strain evidence="6">NRRL Y-17796</strain>
    </source>
</reference>
<evidence type="ECO:0000256" key="1">
    <source>
        <dbReference type="ARBA" id="ARBA00010118"/>
    </source>
</evidence>
<proteinExistence type="inferred from homology"/>
<gene>
    <name evidence="5" type="ORF">CANCADRAFT_11337</name>
</gene>
<protein>
    <submittedName>
        <fullName evidence="5">Glycosyltransferase family 90 protein</fullName>
    </submittedName>
</protein>
<name>A0A1E4TCJ3_9ASCO</name>
<dbReference type="Proteomes" id="UP000095023">
    <property type="component" value="Unassembled WGS sequence"/>
</dbReference>
<dbReference type="GO" id="GO:0016740">
    <property type="term" value="F:transferase activity"/>
    <property type="evidence" value="ECO:0007669"/>
    <property type="project" value="UniProtKB-KW"/>
</dbReference>
<evidence type="ECO:0000313" key="5">
    <source>
        <dbReference type="EMBL" id="ODV89433.1"/>
    </source>
</evidence>
<feature type="domain" description="Glycosyl transferase CAP10" evidence="4">
    <location>
        <begin position="229"/>
        <end position="507"/>
    </location>
</feature>
<sequence>GWYIHKHGRIPPPNFDKWYAYAKDRNVLDLTDFDQIYHDLRPFWGLPAAELRATVANLYNESGVSVIKIASHEAAMEGYGNAHPVTHWRAHTFIESISSFIKHLPDMEIILNLSDEPRVIVPFDAIERLNDVEYNSRAIAKNPSNDFHTTSNPPSDDENNKKAIIWMRDGGDPLFEVMLTACPPSSPVFDEEYAPSGKYLTAKGGFVYNFNLSSDICTIGYLAKRLNGYLIAPSSTAVSQNLIPIFSECKLSVNNDILYPANMYFTDDERYTYKPEYDTKFEHKKDQAIWRGVPSEGLGNADNWNRFQRHRLINLFNSSHVSENGLSMYSYICNSSNDELCYPEDPRQYLNEHSDIGFTEIGWCPPEDETCIEKQYNQFEMKNQTTFAETFAYKYLFDVDGKTFSGRFIPFLQSLSLAFKSTIFREWHDSRLIPWANFVPFDIEFKEAFASLVYFTGYGDSAPARTALAKKIGENSQNWVNKAIRRDDMNAYKFLLLLEYARILDDDRDAIGF</sequence>
<feature type="non-terminal residue" evidence="5">
    <location>
        <position position="1"/>
    </location>
</feature>
<organism evidence="5 6">
    <name type="scientific">Tortispora caseinolytica NRRL Y-17796</name>
    <dbReference type="NCBI Taxonomy" id="767744"/>
    <lineage>
        <taxon>Eukaryota</taxon>
        <taxon>Fungi</taxon>
        <taxon>Dikarya</taxon>
        <taxon>Ascomycota</taxon>
        <taxon>Saccharomycotina</taxon>
        <taxon>Trigonopsidomycetes</taxon>
        <taxon>Trigonopsidales</taxon>
        <taxon>Trigonopsidaceae</taxon>
        <taxon>Tortispora</taxon>
    </lineage>
</organism>
<dbReference type="EMBL" id="KV453843">
    <property type="protein sequence ID" value="ODV89433.1"/>
    <property type="molecule type" value="Genomic_DNA"/>
</dbReference>
<evidence type="ECO:0000313" key="6">
    <source>
        <dbReference type="Proteomes" id="UP000095023"/>
    </source>
</evidence>
<accession>A0A1E4TCJ3</accession>
<dbReference type="SMART" id="SM00672">
    <property type="entry name" value="CAP10"/>
    <property type="match status" value="1"/>
</dbReference>
<dbReference type="PANTHER" id="PTHR12203:SF35">
    <property type="entry name" value="PROTEIN O-GLUCOSYLTRANSFERASE 1"/>
    <property type="match status" value="1"/>
</dbReference>
<dbReference type="Pfam" id="PF05686">
    <property type="entry name" value="Glyco_transf_90"/>
    <property type="match status" value="1"/>
</dbReference>
<dbReference type="PANTHER" id="PTHR12203">
    <property type="entry name" value="KDEL LYS-ASP-GLU-LEU CONTAINING - RELATED"/>
    <property type="match status" value="1"/>
</dbReference>
<comment type="similarity">
    <text evidence="1">Belongs to the glycosyltransferase 90 family.</text>
</comment>
<feature type="compositionally biased region" description="Polar residues" evidence="3">
    <location>
        <begin position="142"/>
        <end position="154"/>
    </location>
</feature>
<keyword evidence="2 5" id="KW-0808">Transferase</keyword>
<dbReference type="InterPro" id="IPR006598">
    <property type="entry name" value="CAP10"/>
</dbReference>
<feature type="non-terminal residue" evidence="5">
    <location>
        <position position="513"/>
    </location>
</feature>
<dbReference type="OrthoDB" id="541052at2759"/>
<feature type="region of interest" description="Disordered" evidence="3">
    <location>
        <begin position="141"/>
        <end position="160"/>
    </location>
</feature>
<evidence type="ECO:0000256" key="2">
    <source>
        <dbReference type="ARBA" id="ARBA00022679"/>
    </source>
</evidence>
<evidence type="ECO:0000259" key="4">
    <source>
        <dbReference type="SMART" id="SM00672"/>
    </source>
</evidence>
<dbReference type="AlphaFoldDB" id="A0A1E4TCJ3"/>